<evidence type="ECO:0000256" key="5">
    <source>
        <dbReference type="SAM" id="MobiDB-lite"/>
    </source>
</evidence>
<protein>
    <submittedName>
        <fullName evidence="7">ABC transporter substrate-binding protein</fullName>
    </submittedName>
</protein>
<dbReference type="EMBL" id="JAOYEY010000036">
    <property type="protein sequence ID" value="MCV9886122.1"/>
    <property type="molecule type" value="Genomic_DNA"/>
</dbReference>
<keyword evidence="3" id="KW-0813">Transport</keyword>
<dbReference type="PANTHER" id="PTHR43649">
    <property type="entry name" value="ARABINOSE-BINDING PROTEIN-RELATED"/>
    <property type="match status" value="1"/>
</dbReference>
<proteinExistence type="inferred from homology"/>
<feature type="region of interest" description="Disordered" evidence="5">
    <location>
        <begin position="22"/>
        <end position="45"/>
    </location>
</feature>
<evidence type="ECO:0000313" key="7">
    <source>
        <dbReference type="EMBL" id="MCV9886122.1"/>
    </source>
</evidence>
<evidence type="ECO:0000256" key="6">
    <source>
        <dbReference type="SAM" id="SignalP"/>
    </source>
</evidence>
<dbReference type="Proteomes" id="UP001526147">
    <property type="component" value="Unassembled WGS sequence"/>
</dbReference>
<dbReference type="PANTHER" id="PTHR43649:SF31">
    <property type="entry name" value="SN-GLYCEROL-3-PHOSPHATE-BINDING PERIPLASMIC PROTEIN UGPB"/>
    <property type="match status" value="1"/>
</dbReference>
<accession>A0ABT3DHH2</accession>
<evidence type="ECO:0000256" key="3">
    <source>
        <dbReference type="ARBA" id="ARBA00022448"/>
    </source>
</evidence>
<evidence type="ECO:0000256" key="4">
    <source>
        <dbReference type="ARBA" id="ARBA00022729"/>
    </source>
</evidence>
<reference evidence="7 8" key="1">
    <citation type="submission" date="2022-10" db="EMBL/GenBank/DDBJ databases">
        <title>Draft genome assembly of moderately radiation resistant bacterium Metabacillus halosaccharovorans.</title>
        <authorList>
            <person name="Pal S."/>
            <person name="Gopinathan A."/>
        </authorList>
    </citation>
    <scope>NUCLEOTIDE SEQUENCE [LARGE SCALE GENOMIC DNA]</scope>
    <source>
        <strain evidence="7 8">VITHBRA001</strain>
    </source>
</reference>
<feature type="chain" id="PRO_5046468037" evidence="6">
    <location>
        <begin position="26"/>
        <end position="459"/>
    </location>
</feature>
<feature type="compositionally biased region" description="Low complexity" evidence="5">
    <location>
        <begin position="22"/>
        <end position="40"/>
    </location>
</feature>
<comment type="subcellular location">
    <subcellularLocation>
        <location evidence="1">Cell envelope</location>
    </subcellularLocation>
</comment>
<dbReference type="InterPro" id="IPR006059">
    <property type="entry name" value="SBP"/>
</dbReference>
<evidence type="ECO:0000256" key="2">
    <source>
        <dbReference type="ARBA" id="ARBA00008520"/>
    </source>
</evidence>
<dbReference type="Pfam" id="PF13416">
    <property type="entry name" value="SBP_bac_8"/>
    <property type="match status" value="1"/>
</dbReference>
<dbReference type="RefSeq" id="WP_264142769.1">
    <property type="nucleotide sequence ID" value="NZ_JAOYEY010000036.1"/>
</dbReference>
<dbReference type="CDD" id="cd14748">
    <property type="entry name" value="PBP2_UgpB"/>
    <property type="match status" value="1"/>
</dbReference>
<dbReference type="SUPFAM" id="SSF53850">
    <property type="entry name" value="Periplasmic binding protein-like II"/>
    <property type="match status" value="1"/>
</dbReference>
<name>A0ABT3DHH2_9BACI</name>
<comment type="caution">
    <text evidence="7">The sequence shown here is derived from an EMBL/GenBank/DDBJ whole genome shotgun (WGS) entry which is preliminary data.</text>
</comment>
<dbReference type="PROSITE" id="PS51257">
    <property type="entry name" value="PROKAR_LIPOPROTEIN"/>
    <property type="match status" value="1"/>
</dbReference>
<organism evidence="7 8">
    <name type="scientific">Metabacillus halosaccharovorans</name>
    <dbReference type="NCBI Taxonomy" id="930124"/>
    <lineage>
        <taxon>Bacteria</taxon>
        <taxon>Bacillati</taxon>
        <taxon>Bacillota</taxon>
        <taxon>Bacilli</taxon>
        <taxon>Bacillales</taxon>
        <taxon>Bacillaceae</taxon>
        <taxon>Metabacillus</taxon>
    </lineage>
</organism>
<evidence type="ECO:0000256" key="1">
    <source>
        <dbReference type="ARBA" id="ARBA00004196"/>
    </source>
</evidence>
<keyword evidence="4 6" id="KW-0732">Signal</keyword>
<feature type="signal peptide" evidence="6">
    <location>
        <begin position="1"/>
        <end position="25"/>
    </location>
</feature>
<dbReference type="InterPro" id="IPR050490">
    <property type="entry name" value="Bact_solute-bd_prot1"/>
</dbReference>
<sequence length="459" mass="50734">MQKKILIVLSALFLMLLGACSSSNSSTTGSQTEGESTSGAEAEETSGKQEVVFWHAMSGELETVLNDIAADFNESQDNIEVKPIFQGTYEEALTKFNTVAGTEDAPTIMQVFEVGTKYMIDSGHIQPVQKFIDEDNYDTSQWEKNISNYYTVDGEQYSMPFNSSTPVLIYNKDAFEAAGLDPEKAPMTYSELKDAAKKLTKAEGGETSQYGFSILNYGWFFEELLAEQGGHYVDNENGRAGNATKATFNDDLGLNVFQLISDMHKEGTYYNVGQNWDDMRAAFQSGKMAMYLDSSAGVKAIVDNADFEVGVSYLPIPDDSERNGVIIGGASVWMSSGIAEEKQKAAWEFMKYLTTPEVQAEWHVKTGYFAINPAAYDQDLVTQEWAKYPQLKVTVDQLRDTKTNTATQGALISVFPESRQKVVTAMESLYQGMDPKEALDQAAEETNRALEVANIKQGN</sequence>
<comment type="similarity">
    <text evidence="2">Belongs to the bacterial solute-binding protein 1 family.</text>
</comment>
<keyword evidence="8" id="KW-1185">Reference proteome</keyword>
<dbReference type="Gene3D" id="3.40.190.10">
    <property type="entry name" value="Periplasmic binding protein-like II"/>
    <property type="match status" value="2"/>
</dbReference>
<evidence type="ECO:0000313" key="8">
    <source>
        <dbReference type="Proteomes" id="UP001526147"/>
    </source>
</evidence>
<gene>
    <name evidence="7" type="ORF">OIH86_10675</name>
</gene>